<feature type="region of interest" description="Disordered" evidence="1">
    <location>
        <begin position="329"/>
        <end position="575"/>
    </location>
</feature>
<feature type="compositionally biased region" description="Polar residues" evidence="1">
    <location>
        <begin position="104"/>
        <end position="126"/>
    </location>
</feature>
<feature type="compositionally biased region" description="Basic and acidic residues" evidence="1">
    <location>
        <begin position="332"/>
        <end position="366"/>
    </location>
</feature>
<feature type="compositionally biased region" description="Polar residues" evidence="1">
    <location>
        <begin position="136"/>
        <end position="145"/>
    </location>
</feature>
<sequence length="575" mass="63086">MAPTATAASTSTSTSTSTSPASMDGSSIAGPSSRATPSVSPSSAAILAAAKQRRMLLRAAEDPSLLDEFGPLGAPSPSKDARGCRRRVVSDTARLSLGDPLPSLQLNSGDGTQPDLFTQSRFQDYYSNIGADDSANKNSYNNNTAARAEPSQHTWRADDKRHQPSQALRHPRQDPQKGYNRQMGTASSPSLRRNAQNSSSLAPSSSQGSDKSSLLPDPSSSSGPYLHAPNFVVISSSSSSEQSSDTSSPALAQSSTFQLRAPQQSVPGSRSVSEPYVTHDFDEMLPPAIARRLEQQRLMALDPRLSRVEGLIDTWDRNGLPLSTRDLWQQQQREKEEAARKQKEQEKAREEQERAEAEAEAEERQGRRPSAVEGQAQAETDSRAAQMRRQRILAQRALQQQKQYGQEDDSRDLAAPAGGENGEAHGEWADERGHQQELQVQQHQEQQQQQQQYHQAQQHQQQQQQAQERHAMQPLDPNVRQQPYMPAASVGANGDARGDWGNGRGHQHQQHAPEQHAMQPLDANWRRQPSAVPTMGSEVYDTQKTLESTGPGSKIKRRKEDKVESGCGPRSATIV</sequence>
<gene>
    <name evidence="2" type="ORF">A4X03_0g7049</name>
</gene>
<feature type="compositionally biased region" description="Low complexity" evidence="1">
    <location>
        <begin position="436"/>
        <end position="466"/>
    </location>
</feature>
<dbReference type="Proteomes" id="UP000077671">
    <property type="component" value="Unassembled WGS sequence"/>
</dbReference>
<feature type="region of interest" description="Disordered" evidence="1">
    <location>
        <begin position="63"/>
        <end position="278"/>
    </location>
</feature>
<organism evidence="2 3">
    <name type="scientific">Tilletia caries</name>
    <name type="common">wheat bunt fungus</name>
    <dbReference type="NCBI Taxonomy" id="13290"/>
    <lineage>
        <taxon>Eukaryota</taxon>
        <taxon>Fungi</taxon>
        <taxon>Dikarya</taxon>
        <taxon>Basidiomycota</taxon>
        <taxon>Ustilaginomycotina</taxon>
        <taxon>Exobasidiomycetes</taxon>
        <taxon>Tilletiales</taxon>
        <taxon>Tilletiaceae</taxon>
        <taxon>Tilletia</taxon>
    </lineage>
</organism>
<dbReference type="EMBL" id="LWDD02001537">
    <property type="protein sequence ID" value="KAE8247413.1"/>
    <property type="molecule type" value="Genomic_DNA"/>
</dbReference>
<dbReference type="AlphaFoldDB" id="A0A8T8SSE8"/>
<feature type="compositionally biased region" description="Polar residues" evidence="1">
    <location>
        <begin position="249"/>
        <end position="272"/>
    </location>
</feature>
<name>A0A8T8SSE8_9BASI</name>
<evidence type="ECO:0000256" key="1">
    <source>
        <dbReference type="SAM" id="MobiDB-lite"/>
    </source>
</evidence>
<feature type="compositionally biased region" description="Low complexity" evidence="1">
    <location>
        <begin position="31"/>
        <end position="42"/>
    </location>
</feature>
<feature type="compositionally biased region" description="Low complexity" evidence="1">
    <location>
        <begin position="392"/>
        <end position="403"/>
    </location>
</feature>
<evidence type="ECO:0000313" key="3">
    <source>
        <dbReference type="Proteomes" id="UP000077671"/>
    </source>
</evidence>
<feature type="region of interest" description="Disordered" evidence="1">
    <location>
        <begin position="1"/>
        <end position="42"/>
    </location>
</feature>
<proteinExistence type="predicted"/>
<feature type="compositionally biased region" description="Low complexity" evidence="1">
    <location>
        <begin position="1"/>
        <end position="22"/>
    </location>
</feature>
<accession>A0A8T8SSE8</accession>
<feature type="compositionally biased region" description="Basic and acidic residues" evidence="1">
    <location>
        <begin position="422"/>
        <end position="435"/>
    </location>
</feature>
<feature type="compositionally biased region" description="Polar residues" evidence="1">
    <location>
        <begin position="540"/>
        <end position="551"/>
    </location>
</feature>
<protein>
    <submittedName>
        <fullName evidence="2">Uncharacterized protein</fullName>
    </submittedName>
</protein>
<feature type="compositionally biased region" description="Low complexity" evidence="1">
    <location>
        <begin position="510"/>
        <end position="520"/>
    </location>
</feature>
<feature type="compositionally biased region" description="Polar residues" evidence="1">
    <location>
        <begin position="182"/>
        <end position="197"/>
    </location>
</feature>
<feature type="compositionally biased region" description="Low complexity" evidence="1">
    <location>
        <begin position="198"/>
        <end position="222"/>
    </location>
</feature>
<reference evidence="2" key="2">
    <citation type="journal article" date="2019" name="IMA Fungus">
        <title>Genome sequencing and comparison of five Tilletia species to identify candidate genes for the detection of regulated species infecting wheat.</title>
        <authorList>
            <person name="Nguyen H.D.T."/>
            <person name="Sultana T."/>
            <person name="Kesanakurti P."/>
            <person name="Hambleton S."/>
        </authorList>
    </citation>
    <scope>NUCLEOTIDE SEQUENCE</scope>
    <source>
        <strain evidence="2">DAOMC 238032</strain>
    </source>
</reference>
<evidence type="ECO:0000313" key="2">
    <source>
        <dbReference type="EMBL" id="KAE8247413.1"/>
    </source>
</evidence>
<comment type="caution">
    <text evidence="2">The sequence shown here is derived from an EMBL/GenBank/DDBJ whole genome shotgun (WGS) entry which is preliminary data.</text>
</comment>
<feature type="compositionally biased region" description="Low complexity" evidence="1">
    <location>
        <begin position="235"/>
        <end position="248"/>
    </location>
</feature>
<reference evidence="2" key="1">
    <citation type="submission" date="2016-04" db="EMBL/GenBank/DDBJ databases">
        <authorList>
            <person name="Nguyen H.D."/>
            <person name="Kesanakurti P."/>
            <person name="Cullis J."/>
            <person name="Levesque C.A."/>
            <person name="Hambleton S."/>
        </authorList>
    </citation>
    <scope>NUCLEOTIDE SEQUENCE</scope>
    <source>
        <strain evidence="2">DAOMC 238032</strain>
    </source>
</reference>